<dbReference type="RefSeq" id="WP_085121851.1">
    <property type="nucleotide sequence ID" value="NZ_FWZX01000004.1"/>
</dbReference>
<dbReference type="Gene3D" id="3.90.20.20">
    <property type="match status" value="1"/>
</dbReference>
<evidence type="ECO:0000256" key="10">
    <source>
        <dbReference type="HAMAP-Rule" id="MF_01151"/>
    </source>
</evidence>
<feature type="compositionally biased region" description="Low complexity" evidence="14">
    <location>
        <begin position="13"/>
        <end position="39"/>
    </location>
</feature>
<keyword evidence="4 10" id="KW-0963">Cytoplasm</keyword>
<evidence type="ECO:0000256" key="14">
    <source>
        <dbReference type="SAM" id="MobiDB-lite"/>
    </source>
</evidence>
<dbReference type="PANTHER" id="PTHR21237:SF23">
    <property type="entry name" value="GRPE PROTEIN HOMOLOG, MITOCHONDRIAL"/>
    <property type="match status" value="1"/>
</dbReference>
<dbReference type="InterPro" id="IPR013805">
    <property type="entry name" value="GrpE_CC"/>
</dbReference>
<evidence type="ECO:0000256" key="13">
    <source>
        <dbReference type="SAM" id="Coils"/>
    </source>
</evidence>
<evidence type="ECO:0000256" key="1">
    <source>
        <dbReference type="ARBA" id="ARBA00004496"/>
    </source>
</evidence>
<comment type="similarity">
    <text evidence="2 10 12">Belongs to the GrpE family.</text>
</comment>
<dbReference type="GO" id="GO:0051087">
    <property type="term" value="F:protein-folding chaperone binding"/>
    <property type="evidence" value="ECO:0007669"/>
    <property type="project" value="InterPro"/>
</dbReference>
<gene>
    <name evidence="10" type="primary">grpE</name>
    <name evidence="15" type="ORF">SAMN05428998_104148</name>
</gene>
<reference evidence="15 16" key="1">
    <citation type="submission" date="2017-04" db="EMBL/GenBank/DDBJ databases">
        <authorList>
            <person name="Afonso C.L."/>
            <person name="Miller P.J."/>
            <person name="Scott M.A."/>
            <person name="Spackman E."/>
            <person name="Goraichik I."/>
            <person name="Dimitrov K.M."/>
            <person name="Suarez D.L."/>
            <person name="Swayne D.E."/>
        </authorList>
    </citation>
    <scope>NUCLEOTIDE SEQUENCE [LARGE SCALE GENOMIC DNA]</scope>
    <source>
        <strain evidence="15 16">USBA 355</strain>
    </source>
</reference>
<keyword evidence="13" id="KW-0175">Coiled coil</keyword>
<keyword evidence="16" id="KW-1185">Reference proteome</keyword>
<evidence type="ECO:0000256" key="7">
    <source>
        <dbReference type="ARBA" id="ARBA00053401"/>
    </source>
</evidence>
<evidence type="ECO:0000256" key="3">
    <source>
        <dbReference type="ARBA" id="ARBA00011738"/>
    </source>
</evidence>
<feature type="region of interest" description="Disordered" evidence="14">
    <location>
        <begin position="1"/>
        <end position="53"/>
    </location>
</feature>
<evidence type="ECO:0000256" key="12">
    <source>
        <dbReference type="RuleBase" id="RU004478"/>
    </source>
</evidence>
<evidence type="ECO:0000256" key="8">
    <source>
        <dbReference type="ARBA" id="ARBA00072274"/>
    </source>
</evidence>
<comment type="function">
    <text evidence="7 10 11">Participates actively in the response to hyperosmotic and heat shock by preventing the aggregation of stress-denatured proteins, in association with DnaK and GrpE. It is the nucleotide exchange factor for DnaK and may function as a thermosensor. Unfolded proteins bind initially to DnaJ; upon interaction with the DnaJ-bound protein, DnaK hydrolyzes its bound ATP, resulting in the formation of a stable complex. GrpE releases ADP from DnaK; ATP binding to DnaK triggers the release of the substrate protein, thus completing the reaction cycle. Several rounds of ATP-dependent interactions between DnaJ, DnaK and GrpE are required for fully efficient folding.</text>
</comment>
<dbReference type="EMBL" id="FWZX01000004">
    <property type="protein sequence ID" value="SMF08648.1"/>
    <property type="molecule type" value="Genomic_DNA"/>
</dbReference>
<comment type="subunit">
    <text evidence="3 10">Homodimer.</text>
</comment>
<dbReference type="AlphaFoldDB" id="A0A1Y6BMP3"/>
<evidence type="ECO:0000256" key="11">
    <source>
        <dbReference type="RuleBase" id="RU000639"/>
    </source>
</evidence>
<dbReference type="InterPro" id="IPR000740">
    <property type="entry name" value="GrpE"/>
</dbReference>
<feature type="region of interest" description="Disordered" evidence="14">
    <location>
        <begin position="204"/>
        <end position="225"/>
    </location>
</feature>
<evidence type="ECO:0000256" key="2">
    <source>
        <dbReference type="ARBA" id="ARBA00009054"/>
    </source>
</evidence>
<dbReference type="PRINTS" id="PR00773">
    <property type="entry name" value="GRPEPROTEIN"/>
</dbReference>
<dbReference type="GO" id="GO:0005737">
    <property type="term" value="C:cytoplasm"/>
    <property type="evidence" value="ECO:0007669"/>
    <property type="project" value="UniProtKB-SubCell"/>
</dbReference>
<evidence type="ECO:0000256" key="6">
    <source>
        <dbReference type="ARBA" id="ARBA00023186"/>
    </source>
</evidence>
<evidence type="ECO:0000313" key="16">
    <source>
        <dbReference type="Proteomes" id="UP000192917"/>
    </source>
</evidence>
<dbReference type="InterPro" id="IPR009012">
    <property type="entry name" value="GrpE_head"/>
</dbReference>
<feature type="compositionally biased region" description="Basic and acidic residues" evidence="14">
    <location>
        <begin position="1"/>
        <end position="12"/>
    </location>
</feature>
<protein>
    <recommendedName>
        <fullName evidence="8 10">Protein GrpE</fullName>
    </recommendedName>
    <alternativeName>
        <fullName evidence="9 10">HSP-70 cofactor</fullName>
    </alternativeName>
</protein>
<evidence type="ECO:0000256" key="4">
    <source>
        <dbReference type="ARBA" id="ARBA00022490"/>
    </source>
</evidence>
<evidence type="ECO:0000256" key="9">
    <source>
        <dbReference type="ARBA" id="ARBA00076414"/>
    </source>
</evidence>
<dbReference type="Gene3D" id="2.30.22.10">
    <property type="entry name" value="Head domain of nucleotide exchange factor GrpE"/>
    <property type="match status" value="1"/>
</dbReference>
<dbReference type="GO" id="GO:0000774">
    <property type="term" value="F:adenyl-nucleotide exchange factor activity"/>
    <property type="evidence" value="ECO:0007669"/>
    <property type="project" value="InterPro"/>
</dbReference>
<evidence type="ECO:0000313" key="15">
    <source>
        <dbReference type="EMBL" id="SMF08648.1"/>
    </source>
</evidence>
<comment type="subcellular location">
    <subcellularLocation>
        <location evidence="1 10">Cytoplasm</location>
    </subcellularLocation>
</comment>
<dbReference type="GO" id="GO:0051082">
    <property type="term" value="F:unfolded protein binding"/>
    <property type="evidence" value="ECO:0007669"/>
    <property type="project" value="TreeGrafter"/>
</dbReference>
<dbReference type="Proteomes" id="UP000192917">
    <property type="component" value="Unassembled WGS sequence"/>
</dbReference>
<dbReference type="Pfam" id="PF01025">
    <property type="entry name" value="GrpE"/>
    <property type="match status" value="1"/>
</dbReference>
<keyword evidence="6 10" id="KW-0143">Chaperone</keyword>
<feature type="coiled-coil region" evidence="13">
    <location>
        <begin position="55"/>
        <end position="93"/>
    </location>
</feature>
<dbReference type="NCBIfam" id="NF010739">
    <property type="entry name" value="PRK14141.1"/>
    <property type="match status" value="1"/>
</dbReference>
<sequence length="225" mass="23436">MTDDKKPREHSEAAPGADAQASEAAQAAEAAASGQPGADPSGDPATDQAGGAARLAELEAEKAALREQLLRTLADSENTRRRLQRELDDKLKYATAPLAKDLLSVADNLGRALGAVPAEARGLEAVQGLISGVEMTEKALLEAFAKHGIERIDPVGQKLDPHRHEAMMEIQDPSKPSGTVAQVFEAGYELRGRLLRPARVAVAKGGPAANGGEPAEPGSTVDTKA</sequence>
<proteinExistence type="inferred from homology"/>
<feature type="compositionally biased region" description="Low complexity" evidence="14">
    <location>
        <begin position="205"/>
        <end position="218"/>
    </location>
</feature>
<dbReference type="PANTHER" id="PTHR21237">
    <property type="entry name" value="GRPE PROTEIN"/>
    <property type="match status" value="1"/>
</dbReference>
<name>A0A1Y6BMP3_9PROT</name>
<dbReference type="SUPFAM" id="SSF51064">
    <property type="entry name" value="Head domain of nucleotide exchange factor GrpE"/>
    <property type="match status" value="1"/>
</dbReference>
<keyword evidence="5 10" id="KW-0346">Stress response</keyword>
<organism evidence="15 16">
    <name type="scientific">Tistlia consotensis USBA 355</name>
    <dbReference type="NCBI Taxonomy" id="560819"/>
    <lineage>
        <taxon>Bacteria</taxon>
        <taxon>Pseudomonadati</taxon>
        <taxon>Pseudomonadota</taxon>
        <taxon>Alphaproteobacteria</taxon>
        <taxon>Rhodospirillales</taxon>
        <taxon>Rhodovibrionaceae</taxon>
        <taxon>Tistlia</taxon>
    </lineage>
</organism>
<dbReference type="CDD" id="cd00446">
    <property type="entry name" value="GrpE"/>
    <property type="match status" value="1"/>
</dbReference>
<dbReference type="GO" id="GO:0042803">
    <property type="term" value="F:protein homodimerization activity"/>
    <property type="evidence" value="ECO:0007669"/>
    <property type="project" value="InterPro"/>
</dbReference>
<dbReference type="FunFam" id="2.30.22.10:FF:000001">
    <property type="entry name" value="Protein GrpE"/>
    <property type="match status" value="1"/>
</dbReference>
<dbReference type="GO" id="GO:0006457">
    <property type="term" value="P:protein folding"/>
    <property type="evidence" value="ECO:0007669"/>
    <property type="project" value="InterPro"/>
</dbReference>
<evidence type="ECO:0000256" key="5">
    <source>
        <dbReference type="ARBA" id="ARBA00023016"/>
    </source>
</evidence>
<dbReference type="HAMAP" id="MF_01151">
    <property type="entry name" value="GrpE"/>
    <property type="match status" value="1"/>
</dbReference>
<dbReference type="SUPFAM" id="SSF58014">
    <property type="entry name" value="Coiled-coil domain of nucleotide exchange factor GrpE"/>
    <property type="match status" value="1"/>
</dbReference>
<dbReference type="PROSITE" id="PS01071">
    <property type="entry name" value="GRPE"/>
    <property type="match status" value="1"/>
</dbReference>
<dbReference type="STRING" id="560819.SAMN05428998_104148"/>
<accession>A0A1Y6BMP3</accession>